<dbReference type="Proteomes" id="UP000054477">
    <property type="component" value="Unassembled WGS sequence"/>
</dbReference>
<name>A0A0C9XKU6_9AGAR</name>
<reference evidence="2" key="2">
    <citation type="submission" date="2015-01" db="EMBL/GenBank/DDBJ databases">
        <title>Evolutionary Origins and Diversification of the Mycorrhizal Mutualists.</title>
        <authorList>
            <consortium name="DOE Joint Genome Institute"/>
            <consortium name="Mycorrhizal Genomics Consortium"/>
            <person name="Kohler A."/>
            <person name="Kuo A."/>
            <person name="Nagy L.G."/>
            <person name="Floudas D."/>
            <person name="Copeland A."/>
            <person name="Barry K.W."/>
            <person name="Cichocki N."/>
            <person name="Veneault-Fourrey C."/>
            <person name="LaButti K."/>
            <person name="Lindquist E.A."/>
            <person name="Lipzen A."/>
            <person name="Lundell T."/>
            <person name="Morin E."/>
            <person name="Murat C."/>
            <person name="Riley R."/>
            <person name="Ohm R."/>
            <person name="Sun H."/>
            <person name="Tunlid A."/>
            <person name="Henrissat B."/>
            <person name="Grigoriev I.V."/>
            <person name="Hibbett D.S."/>
            <person name="Martin F."/>
        </authorList>
    </citation>
    <scope>NUCLEOTIDE SEQUENCE [LARGE SCALE GENOMIC DNA]</scope>
    <source>
        <strain evidence="2">LaAM-08-1</strain>
    </source>
</reference>
<evidence type="ECO:0000313" key="1">
    <source>
        <dbReference type="EMBL" id="KIK02144.1"/>
    </source>
</evidence>
<reference evidence="1 2" key="1">
    <citation type="submission" date="2014-04" db="EMBL/GenBank/DDBJ databases">
        <authorList>
            <consortium name="DOE Joint Genome Institute"/>
            <person name="Kuo A."/>
            <person name="Kohler A."/>
            <person name="Nagy L.G."/>
            <person name="Floudas D."/>
            <person name="Copeland A."/>
            <person name="Barry K.W."/>
            <person name="Cichocki N."/>
            <person name="Veneault-Fourrey C."/>
            <person name="LaButti K."/>
            <person name="Lindquist E.A."/>
            <person name="Lipzen A."/>
            <person name="Lundell T."/>
            <person name="Morin E."/>
            <person name="Murat C."/>
            <person name="Sun H."/>
            <person name="Tunlid A."/>
            <person name="Henrissat B."/>
            <person name="Grigoriev I.V."/>
            <person name="Hibbett D.S."/>
            <person name="Martin F."/>
            <person name="Nordberg H.P."/>
            <person name="Cantor M.N."/>
            <person name="Hua S.X."/>
        </authorList>
    </citation>
    <scope>NUCLEOTIDE SEQUENCE [LARGE SCALE GENOMIC DNA]</scope>
    <source>
        <strain evidence="1 2">LaAM-08-1</strain>
    </source>
</reference>
<sequence>MIGDVKVEAYHPETSHETFGEGIEHAASLIGEIAGDSISYILSGLGLNEGSVTYKSGYVRGKRNMLPLSGHVTTLTLPTPSPMLRGTKTRSFPLVLPSSSHIAPSKPSFDLNAAISAAEFLFRGEYNLHPALVEYLASLDGLAARLFADDFVSMLRTPRAPKTSPMPTATTLLPMILANQHHRPKLS</sequence>
<dbReference type="AlphaFoldDB" id="A0A0C9XKU6"/>
<protein>
    <submittedName>
        <fullName evidence="1">Uncharacterized protein</fullName>
    </submittedName>
</protein>
<dbReference type="STRING" id="1095629.A0A0C9XKU6"/>
<gene>
    <name evidence="1" type="ORF">K443DRAFT_538018</name>
</gene>
<keyword evidence="2" id="KW-1185">Reference proteome</keyword>
<dbReference type="EMBL" id="KN838596">
    <property type="protein sequence ID" value="KIK02144.1"/>
    <property type="molecule type" value="Genomic_DNA"/>
</dbReference>
<dbReference type="HOGENOM" id="CLU_1447913_0_0_1"/>
<evidence type="ECO:0000313" key="2">
    <source>
        <dbReference type="Proteomes" id="UP000054477"/>
    </source>
</evidence>
<accession>A0A0C9XKU6</accession>
<organism evidence="1 2">
    <name type="scientific">Laccaria amethystina LaAM-08-1</name>
    <dbReference type="NCBI Taxonomy" id="1095629"/>
    <lineage>
        <taxon>Eukaryota</taxon>
        <taxon>Fungi</taxon>
        <taxon>Dikarya</taxon>
        <taxon>Basidiomycota</taxon>
        <taxon>Agaricomycotina</taxon>
        <taxon>Agaricomycetes</taxon>
        <taxon>Agaricomycetidae</taxon>
        <taxon>Agaricales</taxon>
        <taxon>Agaricineae</taxon>
        <taxon>Hydnangiaceae</taxon>
        <taxon>Laccaria</taxon>
    </lineage>
</organism>
<proteinExistence type="predicted"/>
<dbReference type="OrthoDB" id="3227768at2759"/>